<dbReference type="Proteomes" id="UP000604825">
    <property type="component" value="Unassembled WGS sequence"/>
</dbReference>
<reference evidence="2" key="1">
    <citation type="submission" date="2020-10" db="EMBL/GenBank/DDBJ databases">
        <authorList>
            <person name="Han B."/>
            <person name="Lu T."/>
            <person name="Zhao Q."/>
            <person name="Huang X."/>
            <person name="Zhao Y."/>
        </authorList>
    </citation>
    <scope>NUCLEOTIDE SEQUENCE</scope>
</reference>
<dbReference type="InterPro" id="IPR044169">
    <property type="entry name" value="PI21"/>
</dbReference>
<feature type="compositionally biased region" description="Pro residues" evidence="1">
    <location>
        <begin position="109"/>
        <end position="146"/>
    </location>
</feature>
<name>A0A811QIV0_9POAL</name>
<organism evidence="2 3">
    <name type="scientific">Miscanthus lutarioriparius</name>
    <dbReference type="NCBI Taxonomy" id="422564"/>
    <lineage>
        <taxon>Eukaryota</taxon>
        <taxon>Viridiplantae</taxon>
        <taxon>Streptophyta</taxon>
        <taxon>Embryophyta</taxon>
        <taxon>Tracheophyta</taxon>
        <taxon>Spermatophyta</taxon>
        <taxon>Magnoliopsida</taxon>
        <taxon>Liliopsida</taxon>
        <taxon>Poales</taxon>
        <taxon>Poaceae</taxon>
        <taxon>PACMAD clade</taxon>
        <taxon>Panicoideae</taxon>
        <taxon>Andropogonodae</taxon>
        <taxon>Andropogoneae</taxon>
        <taxon>Saccharinae</taxon>
        <taxon>Miscanthus</taxon>
    </lineage>
</organism>
<sequence length="146" mass="15959">MLIIVVDLDCHKCYHKIRKILCQLQDHEMIRTISFDNKSKTITIVGPFDPQRLACKLRCKGGKVIKDVHIIDTNGGSGKPPPENMLDGPTAPASAPVRNGKKTKKEKQPPPPHPTERPPPPPPPEQAPGPPLETMMPPPSSPVLGH</sequence>
<evidence type="ECO:0000313" key="3">
    <source>
        <dbReference type="Proteomes" id="UP000604825"/>
    </source>
</evidence>
<dbReference type="AlphaFoldDB" id="A0A811QIV0"/>
<dbReference type="PANTHER" id="PTHR47488">
    <property type="entry name" value="HEAVY METAL TRANSPORT/DETOXIFICATION SUPERFAMILY PROTEIN"/>
    <property type="match status" value="1"/>
</dbReference>
<dbReference type="EMBL" id="CAJGYO010000010">
    <property type="protein sequence ID" value="CAD6256011.1"/>
    <property type="molecule type" value="Genomic_DNA"/>
</dbReference>
<proteinExistence type="predicted"/>
<evidence type="ECO:0000256" key="1">
    <source>
        <dbReference type="SAM" id="MobiDB-lite"/>
    </source>
</evidence>
<dbReference type="GO" id="GO:1900150">
    <property type="term" value="P:regulation of defense response to fungus"/>
    <property type="evidence" value="ECO:0007669"/>
    <property type="project" value="InterPro"/>
</dbReference>
<dbReference type="OrthoDB" id="785270at2759"/>
<protein>
    <recommendedName>
        <fullName evidence="4">HMA domain-containing protein</fullName>
    </recommendedName>
</protein>
<keyword evidence="3" id="KW-1185">Reference proteome</keyword>
<dbReference type="SUPFAM" id="SSF55008">
    <property type="entry name" value="HMA, heavy metal-associated domain"/>
    <property type="match status" value="1"/>
</dbReference>
<dbReference type="GO" id="GO:0046872">
    <property type="term" value="F:metal ion binding"/>
    <property type="evidence" value="ECO:0007669"/>
    <property type="project" value="InterPro"/>
</dbReference>
<feature type="region of interest" description="Disordered" evidence="1">
    <location>
        <begin position="70"/>
        <end position="146"/>
    </location>
</feature>
<dbReference type="InterPro" id="IPR036163">
    <property type="entry name" value="HMA_dom_sf"/>
</dbReference>
<evidence type="ECO:0008006" key="4">
    <source>
        <dbReference type="Google" id="ProtNLM"/>
    </source>
</evidence>
<accession>A0A811QIV0</accession>
<evidence type="ECO:0000313" key="2">
    <source>
        <dbReference type="EMBL" id="CAD6256011.1"/>
    </source>
</evidence>
<gene>
    <name evidence="2" type="ORF">NCGR_LOCUS39538</name>
</gene>
<dbReference type="Gene3D" id="3.30.70.100">
    <property type="match status" value="1"/>
</dbReference>
<comment type="caution">
    <text evidence="2">The sequence shown here is derived from an EMBL/GenBank/DDBJ whole genome shotgun (WGS) entry which is preliminary data.</text>
</comment>
<dbReference type="PANTHER" id="PTHR47488:SF7">
    <property type="entry name" value="HEAVY METAL TRANSPORT_DETOXIFICATION SUPERFAMILY PROTEIN"/>
    <property type="match status" value="1"/>
</dbReference>